<protein>
    <recommendedName>
        <fullName evidence="3">DUF4177 domain-containing protein</fullName>
    </recommendedName>
</protein>
<evidence type="ECO:0008006" key="3">
    <source>
        <dbReference type="Google" id="ProtNLM"/>
    </source>
</evidence>
<dbReference type="RefSeq" id="WP_108949114.1">
    <property type="nucleotide sequence ID" value="NZ_CP022187.1"/>
</dbReference>
<dbReference type="KEGG" id="acom:CEW83_09430"/>
<sequence>MQCFEYQIRSDIHQIAEDVARAHGSREKDRLRAYTEVVLAELNKLGAQGWELMQAPDSNTNRNWIFKRAVG</sequence>
<reference evidence="1 2" key="1">
    <citation type="submission" date="2017-06" db="EMBL/GenBank/DDBJ databases">
        <title>Azoarcus.</title>
        <authorList>
            <person name="Woo J.-H."/>
            <person name="Kim H.-S."/>
        </authorList>
    </citation>
    <scope>NUCLEOTIDE SEQUENCE [LARGE SCALE GENOMIC DNA]</scope>
    <source>
        <strain evidence="1 2">TSPY31</strain>
    </source>
</reference>
<dbReference type="Proteomes" id="UP000244930">
    <property type="component" value="Chromosome"/>
</dbReference>
<proteinExistence type="predicted"/>
<organism evidence="1 2">
    <name type="scientific">Parazoarcus communis</name>
    <dbReference type="NCBI Taxonomy" id="41977"/>
    <lineage>
        <taxon>Bacteria</taxon>
        <taxon>Pseudomonadati</taxon>
        <taxon>Pseudomonadota</taxon>
        <taxon>Betaproteobacteria</taxon>
        <taxon>Rhodocyclales</taxon>
        <taxon>Zoogloeaceae</taxon>
        <taxon>Parazoarcus</taxon>
    </lineage>
</organism>
<keyword evidence="2" id="KW-1185">Reference proteome</keyword>
<evidence type="ECO:0000313" key="1">
    <source>
        <dbReference type="EMBL" id="AWI75408.1"/>
    </source>
</evidence>
<dbReference type="EMBL" id="CP022187">
    <property type="protein sequence ID" value="AWI75408.1"/>
    <property type="molecule type" value="Genomic_DNA"/>
</dbReference>
<gene>
    <name evidence="1" type="ORF">CEW83_09430</name>
</gene>
<dbReference type="AlphaFoldDB" id="A0A2U8GPJ6"/>
<evidence type="ECO:0000313" key="2">
    <source>
        <dbReference type="Proteomes" id="UP000244930"/>
    </source>
</evidence>
<accession>A0A2U8GPJ6</accession>
<name>A0A2U8GPJ6_9RHOO</name>